<feature type="compositionally biased region" description="Basic and acidic residues" evidence="1">
    <location>
        <begin position="367"/>
        <end position="383"/>
    </location>
</feature>
<dbReference type="OrthoDB" id="9759607at2"/>
<keyword evidence="2" id="KW-0472">Membrane</keyword>
<dbReference type="Pfam" id="PF00990">
    <property type="entry name" value="GGDEF"/>
    <property type="match status" value="1"/>
</dbReference>
<comment type="caution">
    <text evidence="4">The sequence shown here is derived from an EMBL/GenBank/DDBJ whole genome shotgun (WGS) entry which is preliminary data.</text>
</comment>
<dbReference type="GO" id="GO:0005886">
    <property type="term" value="C:plasma membrane"/>
    <property type="evidence" value="ECO:0007669"/>
    <property type="project" value="TreeGrafter"/>
</dbReference>
<dbReference type="InterPro" id="IPR043128">
    <property type="entry name" value="Rev_trsase/Diguanyl_cyclase"/>
</dbReference>
<evidence type="ECO:0000313" key="5">
    <source>
        <dbReference type="Proteomes" id="UP000215596"/>
    </source>
</evidence>
<evidence type="ECO:0000259" key="3">
    <source>
        <dbReference type="PROSITE" id="PS50887"/>
    </source>
</evidence>
<proteinExistence type="predicted"/>
<keyword evidence="2" id="KW-0812">Transmembrane</keyword>
<evidence type="ECO:0000313" key="4">
    <source>
        <dbReference type="EMBL" id="PAD78937.1"/>
    </source>
</evidence>
<dbReference type="InterPro" id="IPR029787">
    <property type="entry name" value="Nucleotide_cyclase"/>
</dbReference>
<feature type="region of interest" description="Disordered" evidence="1">
    <location>
        <begin position="360"/>
        <end position="390"/>
    </location>
</feature>
<dbReference type="GO" id="GO:0052621">
    <property type="term" value="F:diguanylate cyclase activity"/>
    <property type="evidence" value="ECO:0007669"/>
    <property type="project" value="TreeGrafter"/>
</dbReference>
<organism evidence="4 5">
    <name type="scientific">Paenibacillus campinasensis</name>
    <dbReference type="NCBI Taxonomy" id="66347"/>
    <lineage>
        <taxon>Bacteria</taxon>
        <taxon>Bacillati</taxon>
        <taxon>Bacillota</taxon>
        <taxon>Bacilli</taxon>
        <taxon>Bacillales</taxon>
        <taxon>Paenibacillaceae</taxon>
        <taxon>Paenibacillus</taxon>
    </lineage>
</organism>
<dbReference type="RefSeq" id="WP_095264029.1">
    <property type="nucleotide sequence ID" value="NZ_NPBY01000015.1"/>
</dbReference>
<dbReference type="EMBL" id="NPBY01000015">
    <property type="protein sequence ID" value="PAD78937.1"/>
    <property type="molecule type" value="Genomic_DNA"/>
</dbReference>
<dbReference type="PANTHER" id="PTHR45138">
    <property type="entry name" value="REGULATORY COMPONENTS OF SENSORY TRANSDUCTION SYSTEM"/>
    <property type="match status" value="1"/>
</dbReference>
<dbReference type="InterPro" id="IPR000160">
    <property type="entry name" value="GGDEF_dom"/>
</dbReference>
<evidence type="ECO:0000256" key="1">
    <source>
        <dbReference type="SAM" id="MobiDB-lite"/>
    </source>
</evidence>
<keyword evidence="2" id="KW-1133">Transmembrane helix</keyword>
<dbReference type="InterPro" id="IPR050469">
    <property type="entry name" value="Diguanylate_Cyclase"/>
</dbReference>
<dbReference type="CDD" id="cd01949">
    <property type="entry name" value="GGDEF"/>
    <property type="match status" value="1"/>
</dbReference>
<dbReference type="Proteomes" id="UP000215596">
    <property type="component" value="Unassembled WGS sequence"/>
</dbReference>
<gene>
    <name evidence="4" type="ORF">CHH67_05670</name>
</gene>
<feature type="transmembrane region" description="Helical" evidence="2">
    <location>
        <begin position="109"/>
        <end position="127"/>
    </location>
</feature>
<dbReference type="Gene3D" id="3.30.70.270">
    <property type="match status" value="1"/>
</dbReference>
<name>A0A268F0N3_9BACL</name>
<dbReference type="PROSITE" id="PS50887">
    <property type="entry name" value="GGDEF"/>
    <property type="match status" value="1"/>
</dbReference>
<dbReference type="AlphaFoldDB" id="A0A268F0N3"/>
<dbReference type="SMART" id="SM00267">
    <property type="entry name" value="GGDEF"/>
    <property type="match status" value="1"/>
</dbReference>
<feature type="transmembrane region" description="Helical" evidence="2">
    <location>
        <begin position="12"/>
        <end position="35"/>
    </location>
</feature>
<evidence type="ECO:0000256" key="2">
    <source>
        <dbReference type="SAM" id="Phobius"/>
    </source>
</evidence>
<feature type="transmembrane region" description="Helical" evidence="2">
    <location>
        <begin position="196"/>
        <end position="214"/>
    </location>
</feature>
<accession>A0A268F0N3</accession>
<dbReference type="NCBIfam" id="TIGR00254">
    <property type="entry name" value="GGDEF"/>
    <property type="match status" value="1"/>
</dbReference>
<dbReference type="GO" id="GO:0043709">
    <property type="term" value="P:cell adhesion involved in single-species biofilm formation"/>
    <property type="evidence" value="ECO:0007669"/>
    <property type="project" value="TreeGrafter"/>
</dbReference>
<dbReference type="SUPFAM" id="SSF55073">
    <property type="entry name" value="Nucleotide cyclase"/>
    <property type="match status" value="1"/>
</dbReference>
<feature type="transmembrane region" description="Helical" evidence="2">
    <location>
        <begin position="42"/>
        <end position="59"/>
    </location>
</feature>
<protein>
    <submittedName>
        <fullName evidence="4">GGDEF domain-containing protein</fullName>
    </submittedName>
</protein>
<dbReference type="PANTHER" id="PTHR45138:SF9">
    <property type="entry name" value="DIGUANYLATE CYCLASE DGCM-RELATED"/>
    <property type="match status" value="1"/>
</dbReference>
<sequence length="390" mass="43409">MSYQAASWPSLLPLIAAVCSLCIALMMLMMCLFMYTKQRKKAYIYMAAAFFFIMTYEGLNIHSALGTAPALGATSATPHALQLFSFALLNTAVLLLYRRMKKRHFWMPLLFTLAILALLILPAVLPFPVDPLWQKVSFDLMHGAVIVLCLLRIPKKIGQPVKYTIGLLTYAVWAAMKTASGYGLTMPPALNNTVPFLPVIFYAIVFFVLFRRIVELMQSIYRSSITDGLTGLYNRKHFTKHLEQYVEQQLKIAVIFCDIDNFKKLNDTQGHAKADEVLQQVAAIMQEELDGIGLTGRYGGEELVALVVDRKVKPAQVAESIRARVASETIVTISVGFSVLRQGVQGDELMKQADQAMYRSKTTGKNKVTDYRSMKEASPKSREAAAGSPA</sequence>
<dbReference type="GO" id="GO:1902201">
    <property type="term" value="P:negative regulation of bacterial-type flagellum-dependent cell motility"/>
    <property type="evidence" value="ECO:0007669"/>
    <property type="project" value="TreeGrafter"/>
</dbReference>
<feature type="transmembrane region" description="Helical" evidence="2">
    <location>
        <begin position="79"/>
        <end position="97"/>
    </location>
</feature>
<feature type="transmembrane region" description="Helical" evidence="2">
    <location>
        <begin position="163"/>
        <end position="184"/>
    </location>
</feature>
<feature type="domain" description="GGDEF" evidence="3">
    <location>
        <begin position="250"/>
        <end position="373"/>
    </location>
</feature>
<feature type="transmembrane region" description="Helical" evidence="2">
    <location>
        <begin position="133"/>
        <end position="151"/>
    </location>
</feature>
<reference evidence="4 5" key="1">
    <citation type="submission" date="2017-07" db="EMBL/GenBank/DDBJ databases">
        <title>Isolation and whole genome analysis of endospore-forming bacteria from heroin.</title>
        <authorList>
            <person name="Kalinowski J."/>
            <person name="Ahrens B."/>
            <person name="Al-Dilaimi A."/>
            <person name="Winkler A."/>
            <person name="Wibberg D."/>
            <person name="Schleenbecker U."/>
            <person name="Ruckert C."/>
            <person name="Wolfel R."/>
            <person name="Grass G."/>
        </authorList>
    </citation>
    <scope>NUCLEOTIDE SEQUENCE [LARGE SCALE GENOMIC DNA]</scope>
    <source>
        <strain evidence="4 5">7537-G1</strain>
    </source>
</reference>